<evidence type="ECO:0000313" key="4">
    <source>
        <dbReference type="Proteomes" id="UP000245119"/>
    </source>
</evidence>
<sequence length="367" mass="41234">MTSGQYSFPPVSSSQVDATRVSTDTYRSPFAPDGHVHFVWSDHASPLPQILKDHSLPLVVKLPDDSVVRAQKDNSLDFRQPLLLFREHQESRLYARSVSEEEGTWMETGPFVVIPANYQGLFRPVGQAAKPVTSVSTLARVMPLSFLSTTTCEGYLCVSPLESDTVYRKCPLPVGLYLVRDVLEDHISVHRSGRKNHKTKLVRCLRCMNDHSTIVLFPLKTQGEFFVAGVEATSPRHASVDESSRVYHWPELFKPSVQSSPSTFILVYGKPPSQECNFTGVVNFKHVTAEHTVIGCTTADENPTLFELSVRGGSKFIVALNEDNVDVELSLNKCLKFAKQECDRYVSDIKVRRDYEIDNLEIREPQT</sequence>
<evidence type="ECO:0000256" key="1">
    <source>
        <dbReference type="ARBA" id="ARBA00022553"/>
    </source>
</evidence>
<gene>
    <name evidence="3" type="ORF">C0Q70_16634</name>
</gene>
<dbReference type="Proteomes" id="UP000245119">
    <property type="component" value="Linkage Group LG10"/>
</dbReference>
<name>A0A2T7NQD9_POMCA</name>
<evidence type="ECO:0000313" key="3">
    <source>
        <dbReference type="EMBL" id="PVD23366.1"/>
    </source>
</evidence>
<keyword evidence="1" id="KW-0597">Phosphoprotein</keyword>
<reference evidence="3 4" key="1">
    <citation type="submission" date="2018-04" db="EMBL/GenBank/DDBJ databases">
        <title>The genome of golden apple snail Pomacea canaliculata provides insight into stress tolerance and invasive adaptation.</title>
        <authorList>
            <person name="Liu C."/>
            <person name="Liu B."/>
            <person name="Ren Y."/>
            <person name="Zhang Y."/>
            <person name="Wang H."/>
            <person name="Li S."/>
            <person name="Jiang F."/>
            <person name="Yin L."/>
            <person name="Zhang G."/>
            <person name="Qian W."/>
            <person name="Fan W."/>
        </authorList>
    </citation>
    <scope>NUCLEOTIDE SEQUENCE [LARGE SCALE GENOMIC DNA]</scope>
    <source>
        <strain evidence="3">SZHN2017</strain>
        <tissue evidence="3">Muscle</tissue>
    </source>
</reference>
<dbReference type="PANTHER" id="PTHR14454:SF11">
    <property type="entry name" value="SERRANO, ISOFORM F"/>
    <property type="match status" value="1"/>
</dbReference>
<dbReference type="EMBL" id="PZQS01000010">
    <property type="protein sequence ID" value="PVD23366.1"/>
    <property type="molecule type" value="Genomic_DNA"/>
</dbReference>
<dbReference type="InterPro" id="IPR025946">
    <property type="entry name" value="CABIT_dom"/>
</dbReference>
<keyword evidence="4" id="KW-1185">Reference proteome</keyword>
<organism evidence="3 4">
    <name type="scientific">Pomacea canaliculata</name>
    <name type="common">Golden apple snail</name>
    <dbReference type="NCBI Taxonomy" id="400727"/>
    <lineage>
        <taxon>Eukaryota</taxon>
        <taxon>Metazoa</taxon>
        <taxon>Spiralia</taxon>
        <taxon>Lophotrochozoa</taxon>
        <taxon>Mollusca</taxon>
        <taxon>Gastropoda</taxon>
        <taxon>Caenogastropoda</taxon>
        <taxon>Architaenioglossa</taxon>
        <taxon>Ampullarioidea</taxon>
        <taxon>Ampullariidae</taxon>
        <taxon>Pomacea</taxon>
    </lineage>
</organism>
<dbReference type="InterPro" id="IPR052281">
    <property type="entry name" value="GAREM"/>
</dbReference>
<dbReference type="OrthoDB" id="6049152at2759"/>
<evidence type="ECO:0000259" key="2">
    <source>
        <dbReference type="Pfam" id="PF12736"/>
    </source>
</evidence>
<dbReference type="AlphaFoldDB" id="A0A2T7NQD9"/>
<dbReference type="PANTHER" id="PTHR14454">
    <property type="entry name" value="GRB2-ASSOCIATED AND REGULATOR OF MAPK PROTEIN FAMILY MEMBER"/>
    <property type="match status" value="1"/>
</dbReference>
<dbReference type="Pfam" id="PF12736">
    <property type="entry name" value="CABIT"/>
    <property type="match status" value="1"/>
</dbReference>
<proteinExistence type="predicted"/>
<protein>
    <recommendedName>
        <fullName evidence="2">CABIT domain-containing protein</fullName>
    </recommendedName>
</protein>
<feature type="domain" description="CABIT" evidence="2">
    <location>
        <begin position="58"/>
        <end position="250"/>
    </location>
</feature>
<accession>A0A2T7NQD9</accession>
<comment type="caution">
    <text evidence="3">The sequence shown here is derived from an EMBL/GenBank/DDBJ whole genome shotgun (WGS) entry which is preliminary data.</text>
</comment>
<dbReference type="OMA" id="RYLMARD"/>